<organism evidence="2 3">
    <name type="scientific">Daphnia galeata</name>
    <dbReference type="NCBI Taxonomy" id="27404"/>
    <lineage>
        <taxon>Eukaryota</taxon>
        <taxon>Metazoa</taxon>
        <taxon>Ecdysozoa</taxon>
        <taxon>Arthropoda</taxon>
        <taxon>Crustacea</taxon>
        <taxon>Branchiopoda</taxon>
        <taxon>Diplostraca</taxon>
        <taxon>Cladocera</taxon>
        <taxon>Anomopoda</taxon>
        <taxon>Daphniidae</taxon>
        <taxon>Daphnia</taxon>
    </lineage>
</organism>
<gene>
    <name evidence="2" type="ORF">DGAL_LOCUS12046</name>
</gene>
<evidence type="ECO:0000313" key="2">
    <source>
        <dbReference type="EMBL" id="CAH0108650.1"/>
    </source>
</evidence>
<evidence type="ECO:0000256" key="1">
    <source>
        <dbReference type="SAM" id="MobiDB-lite"/>
    </source>
</evidence>
<sequence>MRPKKDDPTCTVLTTACPEPSTTPKPPITTTDPPITTTEEPLTTTQDPPAHYYPGTSAHYYPGTSAHYYPGTSAHYYSGTSSHDYPGTSAHYHPRPPLTTTREPPSTTNPDLRSLLLMTIRSTSEKKMILKEAPSVREARAANPQWSMHHPFGYYYHPEEIQSGFETDRNVGIPYYSSVVQPAANIQPRIFFGALSALTNLFSRFVITETKTSLTYTVTVSTYTSTPKCSTPGLLQCAAQKSTLIYADSLDEI</sequence>
<keyword evidence="3" id="KW-1185">Reference proteome</keyword>
<evidence type="ECO:0000313" key="3">
    <source>
        <dbReference type="Proteomes" id="UP000789390"/>
    </source>
</evidence>
<reference evidence="2" key="1">
    <citation type="submission" date="2021-11" db="EMBL/GenBank/DDBJ databases">
        <authorList>
            <person name="Schell T."/>
        </authorList>
    </citation>
    <scope>NUCLEOTIDE SEQUENCE</scope>
    <source>
        <strain evidence="2">M5</strain>
    </source>
</reference>
<protein>
    <submittedName>
        <fullName evidence="2">Uncharacterized protein</fullName>
    </submittedName>
</protein>
<dbReference type="AlphaFoldDB" id="A0A8J2WRE8"/>
<dbReference type="OrthoDB" id="10622703at2759"/>
<feature type="compositionally biased region" description="Low complexity" evidence="1">
    <location>
        <begin position="28"/>
        <end position="49"/>
    </location>
</feature>
<accession>A0A8J2WRE8</accession>
<dbReference type="Proteomes" id="UP000789390">
    <property type="component" value="Unassembled WGS sequence"/>
</dbReference>
<comment type="caution">
    <text evidence="2">The sequence shown here is derived from an EMBL/GenBank/DDBJ whole genome shotgun (WGS) entry which is preliminary data.</text>
</comment>
<feature type="region of interest" description="Disordered" evidence="1">
    <location>
        <begin position="1"/>
        <end position="56"/>
    </location>
</feature>
<proteinExistence type="predicted"/>
<name>A0A8J2WRE8_9CRUS</name>
<dbReference type="EMBL" id="CAKKLH010000286">
    <property type="protein sequence ID" value="CAH0108650.1"/>
    <property type="molecule type" value="Genomic_DNA"/>
</dbReference>
<feature type="compositionally biased region" description="Low complexity" evidence="1">
    <location>
        <begin position="98"/>
        <end position="110"/>
    </location>
</feature>
<feature type="region of interest" description="Disordered" evidence="1">
    <location>
        <begin position="87"/>
        <end position="111"/>
    </location>
</feature>